<evidence type="ECO:0000313" key="8">
    <source>
        <dbReference type="EnsemblMetazoa" id="tetur38g00660.1"/>
    </source>
</evidence>
<dbReference type="SUPFAM" id="SSF48726">
    <property type="entry name" value="Immunoglobulin"/>
    <property type="match status" value="3"/>
</dbReference>
<dbReference type="InterPro" id="IPR003599">
    <property type="entry name" value="Ig_sub"/>
</dbReference>
<name>T1L4G0_TETUR</name>
<dbReference type="SMART" id="SM00408">
    <property type="entry name" value="IGc2"/>
    <property type="match status" value="3"/>
</dbReference>
<reference evidence="9" key="1">
    <citation type="submission" date="2011-08" db="EMBL/GenBank/DDBJ databases">
        <authorList>
            <person name="Rombauts S."/>
        </authorList>
    </citation>
    <scope>NUCLEOTIDE SEQUENCE</scope>
    <source>
        <strain evidence="9">London</strain>
    </source>
</reference>
<dbReference type="EMBL" id="CAEY01001083">
    <property type="status" value="NOT_ANNOTATED_CDS"/>
    <property type="molecule type" value="Genomic_DNA"/>
</dbReference>
<dbReference type="SMART" id="SM00409">
    <property type="entry name" value="IG"/>
    <property type="match status" value="3"/>
</dbReference>
<dbReference type="EnsemblMetazoa" id="tetur38g00660.1">
    <property type="protein sequence ID" value="tetur38g00660.1"/>
    <property type="gene ID" value="tetur38g00660"/>
</dbReference>
<protein>
    <recommendedName>
        <fullName evidence="7">Ig-like domain-containing protein</fullName>
    </recommendedName>
</protein>
<keyword evidence="1 6" id="KW-0732">Signal</keyword>
<dbReference type="InterPro" id="IPR003598">
    <property type="entry name" value="Ig_sub2"/>
</dbReference>
<feature type="domain" description="Ig-like" evidence="7">
    <location>
        <begin position="240"/>
        <end position="323"/>
    </location>
</feature>
<dbReference type="Proteomes" id="UP000015104">
    <property type="component" value="Unassembled WGS sequence"/>
</dbReference>
<dbReference type="OMA" id="IKHLHPG"/>
<dbReference type="OrthoDB" id="6512051at2759"/>
<dbReference type="PANTHER" id="PTHR12231">
    <property type="entry name" value="CTX-RELATED TYPE I TRANSMEMBRANE PROTEIN"/>
    <property type="match status" value="1"/>
</dbReference>
<dbReference type="InterPro" id="IPR003961">
    <property type="entry name" value="FN3_dom"/>
</dbReference>
<feature type="region of interest" description="Disordered" evidence="5">
    <location>
        <begin position="25"/>
        <end position="44"/>
    </location>
</feature>
<dbReference type="PROSITE" id="PS50835">
    <property type="entry name" value="IG_LIKE"/>
    <property type="match status" value="3"/>
</dbReference>
<gene>
    <name evidence="8" type="primary">107370204</name>
</gene>
<proteinExistence type="predicted"/>
<sequence>MRYTSGLFVTLFVYLLTTQSSVNGYPNKKTSLPETDTLSDGSQREELAKNLPKMKSTPSTKAANEGDTVTFPCEVEDLGSLSVAWNKRKASKSASIFLGAFRLLNDDRIYLEKNNLVIKNVNESDSGTYTCKVSTDKDISVEHILLVHSVPTIKVEPADKVVVLTKGQTLRLKCKSSAEQKPDIKWEKDNNKLTTASNNQDTLEIPNVSRGDAGKYKCVAYSFYGSVSQAEFDVAVEEGPEIELPEPNVYTGIGQQVKLRCKVHGTPKPSVTWENSKNGRLPGEFDTQEYFALVNIREESDFGKYRCSASNRFDKAVGEIEVSGRPSKPIILNSDDDFPSSGEEFELKYQVTSYSPITKIIVSYRYSKNLDKFSDWNTTEVNAGDSIGPTYNLKHVLSNMERNTYEVKVYAENKYGRSEGSDIHSITTDGEKEHWKAAGSNSYGTKSSISLITCMVILITFCLSS</sequence>
<dbReference type="HOGENOM" id="CLU_588411_0_0_1"/>
<dbReference type="Pfam" id="PF13927">
    <property type="entry name" value="Ig_3"/>
    <property type="match status" value="3"/>
</dbReference>
<evidence type="ECO:0000313" key="9">
    <source>
        <dbReference type="Proteomes" id="UP000015104"/>
    </source>
</evidence>
<dbReference type="SUPFAM" id="SSF49265">
    <property type="entry name" value="Fibronectin type III"/>
    <property type="match status" value="1"/>
</dbReference>
<dbReference type="InterPro" id="IPR051170">
    <property type="entry name" value="Neural/epithelial_adhesion"/>
</dbReference>
<evidence type="ECO:0000259" key="7">
    <source>
        <dbReference type="PROSITE" id="PS50835"/>
    </source>
</evidence>
<keyword evidence="3" id="KW-1015">Disulfide bond</keyword>
<dbReference type="InterPro" id="IPR036179">
    <property type="entry name" value="Ig-like_dom_sf"/>
</dbReference>
<feature type="domain" description="Ig-like" evidence="7">
    <location>
        <begin position="52"/>
        <end position="142"/>
    </location>
</feature>
<dbReference type="InterPro" id="IPR013783">
    <property type="entry name" value="Ig-like_fold"/>
</dbReference>
<feature type="domain" description="Ig-like" evidence="7">
    <location>
        <begin position="151"/>
        <end position="235"/>
    </location>
</feature>
<evidence type="ECO:0000256" key="1">
    <source>
        <dbReference type="ARBA" id="ARBA00022729"/>
    </source>
</evidence>
<evidence type="ECO:0000256" key="6">
    <source>
        <dbReference type="SAM" id="SignalP"/>
    </source>
</evidence>
<dbReference type="PANTHER" id="PTHR12231:SF253">
    <property type="entry name" value="DPR-INTERACTING PROTEIN ETA, ISOFORM B-RELATED"/>
    <property type="match status" value="1"/>
</dbReference>
<dbReference type="GO" id="GO:0043005">
    <property type="term" value="C:neuron projection"/>
    <property type="evidence" value="ECO:0007669"/>
    <property type="project" value="TreeGrafter"/>
</dbReference>
<feature type="signal peptide" evidence="6">
    <location>
        <begin position="1"/>
        <end position="24"/>
    </location>
</feature>
<organism evidence="8 9">
    <name type="scientific">Tetranychus urticae</name>
    <name type="common">Two-spotted spider mite</name>
    <dbReference type="NCBI Taxonomy" id="32264"/>
    <lineage>
        <taxon>Eukaryota</taxon>
        <taxon>Metazoa</taxon>
        <taxon>Ecdysozoa</taxon>
        <taxon>Arthropoda</taxon>
        <taxon>Chelicerata</taxon>
        <taxon>Arachnida</taxon>
        <taxon>Acari</taxon>
        <taxon>Acariformes</taxon>
        <taxon>Trombidiformes</taxon>
        <taxon>Prostigmata</taxon>
        <taxon>Eleutherengona</taxon>
        <taxon>Raphignathae</taxon>
        <taxon>Tetranychoidea</taxon>
        <taxon>Tetranychidae</taxon>
        <taxon>Tetranychus</taxon>
    </lineage>
</organism>
<keyword evidence="4" id="KW-0393">Immunoglobulin domain</keyword>
<evidence type="ECO:0000256" key="5">
    <source>
        <dbReference type="SAM" id="MobiDB-lite"/>
    </source>
</evidence>
<evidence type="ECO:0000256" key="3">
    <source>
        <dbReference type="ARBA" id="ARBA00023157"/>
    </source>
</evidence>
<reference evidence="8" key="2">
    <citation type="submission" date="2015-06" db="UniProtKB">
        <authorList>
            <consortium name="EnsemblMetazoa"/>
        </authorList>
    </citation>
    <scope>IDENTIFICATION</scope>
</reference>
<dbReference type="InterPro" id="IPR007110">
    <property type="entry name" value="Ig-like_dom"/>
</dbReference>
<dbReference type="STRING" id="32264.T1L4G0"/>
<dbReference type="CDD" id="cd00063">
    <property type="entry name" value="FN3"/>
    <property type="match status" value="1"/>
</dbReference>
<dbReference type="AlphaFoldDB" id="T1L4G0"/>
<feature type="chain" id="PRO_5004592237" description="Ig-like domain-containing protein" evidence="6">
    <location>
        <begin position="25"/>
        <end position="465"/>
    </location>
</feature>
<keyword evidence="9" id="KW-1185">Reference proteome</keyword>
<accession>T1L4G0</accession>
<evidence type="ECO:0000256" key="2">
    <source>
        <dbReference type="ARBA" id="ARBA00022737"/>
    </source>
</evidence>
<feature type="compositionally biased region" description="Polar residues" evidence="5">
    <location>
        <begin position="25"/>
        <end position="41"/>
    </location>
</feature>
<dbReference type="KEGG" id="tut:107370204"/>
<keyword evidence="2" id="KW-0677">Repeat</keyword>
<dbReference type="InterPro" id="IPR036116">
    <property type="entry name" value="FN3_sf"/>
</dbReference>
<evidence type="ECO:0000256" key="4">
    <source>
        <dbReference type="ARBA" id="ARBA00023319"/>
    </source>
</evidence>
<dbReference type="eggNOG" id="KOG3510">
    <property type="taxonomic scope" value="Eukaryota"/>
</dbReference>
<dbReference type="Gene3D" id="2.60.40.10">
    <property type="entry name" value="Immunoglobulins"/>
    <property type="match status" value="4"/>
</dbReference>